<evidence type="ECO:0000313" key="4">
    <source>
        <dbReference type="Proteomes" id="UP000012081"/>
    </source>
</evidence>
<evidence type="ECO:0000313" key="3">
    <source>
        <dbReference type="EMBL" id="EMT52253.1"/>
    </source>
</evidence>
<evidence type="ECO:0008006" key="5">
    <source>
        <dbReference type="Google" id="ProtNLM"/>
    </source>
</evidence>
<dbReference type="PANTHER" id="PTHR41786">
    <property type="entry name" value="MOTILITY ACCESSORY FACTOR MAF"/>
    <property type="match status" value="1"/>
</dbReference>
<organism evidence="3 4">
    <name type="scientific">Brevibacillus borstelensis AK1</name>
    <dbReference type="NCBI Taxonomy" id="1300222"/>
    <lineage>
        <taxon>Bacteria</taxon>
        <taxon>Bacillati</taxon>
        <taxon>Bacillota</taxon>
        <taxon>Bacilli</taxon>
        <taxon>Bacillales</taxon>
        <taxon>Paenibacillaceae</taxon>
        <taxon>Brevibacillus</taxon>
    </lineage>
</organism>
<dbReference type="PANTHER" id="PTHR41786:SF1">
    <property type="entry name" value="6-HYDROXYMETHYLPTERIN DIPHOSPHOKINASE MPTE-LIKE DOMAIN-CONTAINING PROTEIN"/>
    <property type="match status" value="1"/>
</dbReference>
<dbReference type="Pfam" id="PF01973">
    <property type="entry name" value="MptE-like"/>
    <property type="match status" value="1"/>
</dbReference>
<feature type="domain" description="Glycosyltransferase Maf N-terminal" evidence="2">
    <location>
        <begin position="25"/>
        <end position="116"/>
    </location>
</feature>
<evidence type="ECO:0000259" key="1">
    <source>
        <dbReference type="Pfam" id="PF01973"/>
    </source>
</evidence>
<keyword evidence="4" id="KW-1185">Reference proteome</keyword>
<evidence type="ECO:0000259" key="2">
    <source>
        <dbReference type="Pfam" id="PF20157"/>
    </source>
</evidence>
<dbReference type="OrthoDB" id="5291305at2"/>
<dbReference type="PATRIC" id="fig|1300222.3.peg.2374"/>
<sequence length="623" mass="71614">MILIDNVVFLKNKFAAAWDMVKEAEAQDISEKVKVESARTGVETLSVQTEKGINYIHSRYDPVSEAEKIMAEYSDIEKDTHVFFYGVGMGYHIEWFIEKHPDVPFSVYEPEMDFFRLLTAEKKLESWNPKFLRNMYLGDSSETISKNLTHFVDVVKEKVILIILPSYERIFTEKTRKFVAEFRNVVYTNAAYQYANVVFSKRQPINSIVNLTTTLKTPNILNEKPQSFQGKPAILVAAGPSLDLEYENLRYIKENGLAYIFSVGSAINSLIENGIYPDAACTYDGKEANHLVFSKVVERGITDIPLFYGSMVGYETVQKYPGPMMHFMVGGDYFSSFVLKRLNDTPVDFVNPAKSIAIITLQLLYKLGCNPIILAGQNFAYTQDRTYAQGMAFNNELSTTHMEQAIVVKDVEGNDVYTNRGLNSFREEMESHIAKLSDLEVINTTKGGARIKGTVYEPLEKLINERLQKQVVEKDWLTTLGNDYDLEHLIQQTQHLLSEQEKFIHLCDSFTNLFAEMERNIEAFNSKSVGKCFVKFDKLFDRLQENKFYRLLLQPMNQLLFEAILKLFDEIRFQNDNFAKARKLINDFTSFLKNCESDMNTITPLIKNSYQEALLLEKERTTP</sequence>
<dbReference type="STRING" id="1300222.I532_11389"/>
<reference evidence="3 4" key="1">
    <citation type="submission" date="2013-03" db="EMBL/GenBank/DDBJ databases">
        <title>Assembly of a new bacterial strain Brevibacillus borstelensis AK1.</title>
        <authorList>
            <person name="Rajan I."/>
            <person name="PoliReddy D."/>
            <person name="Sugumar T."/>
            <person name="Rathinam K."/>
            <person name="Alqarawi S."/>
            <person name="Khalil A.B."/>
            <person name="Sivakumar N."/>
        </authorList>
    </citation>
    <scope>NUCLEOTIDE SEQUENCE [LARGE SCALE GENOMIC DNA]</scope>
    <source>
        <strain evidence="3 4">AK1</strain>
    </source>
</reference>
<name>M8DFJ1_9BACL</name>
<dbReference type="InterPro" id="IPR045376">
    <property type="entry name" value="Maf_N"/>
</dbReference>
<proteinExistence type="predicted"/>
<protein>
    <recommendedName>
        <fullName evidence="5">Motility accessory factor</fullName>
    </recommendedName>
</protein>
<dbReference type="AlphaFoldDB" id="M8DFJ1"/>
<dbReference type="InterPro" id="IPR002826">
    <property type="entry name" value="MptE-like"/>
</dbReference>
<accession>M8DFJ1</accession>
<dbReference type="Proteomes" id="UP000012081">
    <property type="component" value="Unassembled WGS sequence"/>
</dbReference>
<gene>
    <name evidence="3" type="ORF">I532_11389</name>
</gene>
<dbReference type="RefSeq" id="WP_003388320.1">
    <property type="nucleotide sequence ID" value="NZ_APBN01000004.1"/>
</dbReference>
<comment type="caution">
    <text evidence="3">The sequence shown here is derived from an EMBL/GenBank/DDBJ whole genome shotgun (WGS) entry which is preliminary data.</text>
</comment>
<dbReference type="Pfam" id="PF20157">
    <property type="entry name" value="Maf_flag10_N"/>
    <property type="match status" value="1"/>
</dbReference>
<dbReference type="EMBL" id="APBN01000004">
    <property type="protein sequence ID" value="EMT52253.1"/>
    <property type="molecule type" value="Genomic_DNA"/>
</dbReference>
<feature type="domain" description="6-hydroxymethylpterin diphosphokinase MptE-like" evidence="1">
    <location>
        <begin position="207"/>
        <end position="383"/>
    </location>
</feature>